<sequence>MTATHTATQHVLFGTKQFAMGHSLAPLGRAIFKLEEFSK</sequence>
<reference evidence="1 2" key="2">
    <citation type="submission" date="2018-11" db="EMBL/GenBank/DDBJ databases">
        <authorList>
            <consortium name="Pathogen Informatics"/>
        </authorList>
    </citation>
    <scope>NUCLEOTIDE SEQUENCE [LARGE SCALE GENOMIC DNA]</scope>
</reference>
<proteinExistence type="predicted"/>
<evidence type="ECO:0000313" key="1">
    <source>
        <dbReference type="EMBL" id="VDO18158.1"/>
    </source>
</evidence>
<dbReference type="EMBL" id="UZAG01005949">
    <property type="protein sequence ID" value="VDO18158.1"/>
    <property type="molecule type" value="Genomic_DNA"/>
</dbReference>
<gene>
    <name evidence="1" type="ORF">BTMF_LOCUS5504</name>
</gene>
<protein>
    <submittedName>
        <fullName evidence="3">Transposase</fullName>
    </submittedName>
</protein>
<accession>A0A0R3QIM2</accession>
<evidence type="ECO:0000313" key="3">
    <source>
        <dbReference type="WBParaSite" id="BTMF_0000626201-mRNA-1"/>
    </source>
</evidence>
<evidence type="ECO:0000313" key="2">
    <source>
        <dbReference type="Proteomes" id="UP000280834"/>
    </source>
</evidence>
<name>A0A0R3QIM2_9BILA</name>
<organism evidence="3">
    <name type="scientific">Brugia timori</name>
    <dbReference type="NCBI Taxonomy" id="42155"/>
    <lineage>
        <taxon>Eukaryota</taxon>
        <taxon>Metazoa</taxon>
        <taxon>Ecdysozoa</taxon>
        <taxon>Nematoda</taxon>
        <taxon>Chromadorea</taxon>
        <taxon>Rhabditida</taxon>
        <taxon>Spirurina</taxon>
        <taxon>Spiruromorpha</taxon>
        <taxon>Filarioidea</taxon>
        <taxon>Onchocercidae</taxon>
        <taxon>Brugia</taxon>
    </lineage>
</organism>
<keyword evidence="2" id="KW-1185">Reference proteome</keyword>
<dbReference type="Proteomes" id="UP000280834">
    <property type="component" value="Unassembled WGS sequence"/>
</dbReference>
<dbReference type="WBParaSite" id="BTMF_0000626201-mRNA-1">
    <property type="protein sequence ID" value="BTMF_0000626201-mRNA-1"/>
    <property type="gene ID" value="BTMF_0000626201"/>
</dbReference>
<dbReference type="AlphaFoldDB" id="A0A0R3QIM2"/>
<reference evidence="3" key="1">
    <citation type="submission" date="2017-02" db="UniProtKB">
        <authorList>
            <consortium name="WormBaseParasite"/>
        </authorList>
    </citation>
    <scope>IDENTIFICATION</scope>
</reference>